<sequence length="81" mass="9509">MENAKVYVDVLVNFDKDGTMSPVDFIWEDGEKYHVDRILARERCASRKAGGTGICYTVMVNGKESHLYYEFDKWFMERRCS</sequence>
<reference evidence="1 2" key="1">
    <citation type="journal article" date="2020" name="Cell Host Microbe">
        <title>Functional and Genomic Variation between Human-Derived Isolates of Lachnospiraceae Reveals Inter- and Intra-Species Diversity.</title>
        <authorList>
            <person name="Sorbara M.T."/>
            <person name="Littmann E.R."/>
            <person name="Fontana E."/>
            <person name="Moody T.U."/>
            <person name="Kohout C.E."/>
            <person name="Gjonbalaj M."/>
            <person name="Eaton V."/>
            <person name="Seok R."/>
            <person name="Leiner I.M."/>
            <person name="Pamer E.G."/>
        </authorList>
    </citation>
    <scope>NUCLEOTIDE SEQUENCE [LARGE SCALE GENOMIC DNA]</scope>
    <source>
        <strain evidence="1 2">MSK.17.74</strain>
    </source>
</reference>
<gene>
    <name evidence="1" type="ORF">G5B17_15340</name>
</gene>
<protein>
    <submittedName>
        <fullName evidence="1">Uncharacterized protein</fullName>
    </submittedName>
</protein>
<accession>A0ABX2H9J1</accession>
<evidence type="ECO:0000313" key="2">
    <source>
        <dbReference type="Proteomes" id="UP001644719"/>
    </source>
</evidence>
<proteinExistence type="predicted"/>
<keyword evidence="2" id="KW-1185">Reference proteome</keyword>
<dbReference type="Proteomes" id="UP001644719">
    <property type="component" value="Unassembled WGS sequence"/>
</dbReference>
<dbReference type="EMBL" id="JAAITS010000049">
    <property type="protein sequence ID" value="NSG86748.1"/>
    <property type="molecule type" value="Genomic_DNA"/>
</dbReference>
<organism evidence="1 2">
    <name type="scientific">Blautia faecis</name>
    <dbReference type="NCBI Taxonomy" id="871665"/>
    <lineage>
        <taxon>Bacteria</taxon>
        <taxon>Bacillati</taxon>
        <taxon>Bacillota</taxon>
        <taxon>Clostridia</taxon>
        <taxon>Lachnospirales</taxon>
        <taxon>Lachnospiraceae</taxon>
        <taxon>Blautia</taxon>
    </lineage>
</organism>
<comment type="caution">
    <text evidence="1">The sequence shown here is derived from an EMBL/GenBank/DDBJ whole genome shotgun (WGS) entry which is preliminary data.</text>
</comment>
<dbReference type="RefSeq" id="WP_148462976.1">
    <property type="nucleotide sequence ID" value="NZ_JAAINN010000085.1"/>
</dbReference>
<name>A0ABX2H9J1_9FIRM</name>
<evidence type="ECO:0000313" key="1">
    <source>
        <dbReference type="EMBL" id="NSG86748.1"/>
    </source>
</evidence>